<comment type="caution">
    <text evidence="3">The sequence shown here is derived from an EMBL/GenBank/DDBJ whole genome shotgun (WGS) entry which is preliminary data.</text>
</comment>
<evidence type="ECO:0000313" key="4">
    <source>
        <dbReference type="Proteomes" id="UP001501612"/>
    </source>
</evidence>
<feature type="transmembrane region" description="Helical" evidence="2">
    <location>
        <begin position="46"/>
        <end position="68"/>
    </location>
</feature>
<evidence type="ECO:0000313" key="3">
    <source>
        <dbReference type="EMBL" id="GAA1903490.1"/>
    </source>
</evidence>
<proteinExistence type="predicted"/>
<dbReference type="Proteomes" id="UP001501612">
    <property type="component" value="Unassembled WGS sequence"/>
</dbReference>
<reference evidence="3 4" key="1">
    <citation type="journal article" date="2019" name="Int. J. Syst. Evol. Microbiol.">
        <title>The Global Catalogue of Microorganisms (GCM) 10K type strain sequencing project: providing services to taxonomists for standard genome sequencing and annotation.</title>
        <authorList>
            <consortium name="The Broad Institute Genomics Platform"/>
            <consortium name="The Broad Institute Genome Sequencing Center for Infectious Disease"/>
            <person name="Wu L."/>
            <person name="Ma J."/>
        </authorList>
    </citation>
    <scope>NUCLEOTIDE SEQUENCE [LARGE SCALE GENOMIC DNA]</scope>
    <source>
        <strain evidence="3 4">JCM 14046</strain>
    </source>
</reference>
<evidence type="ECO:0000256" key="2">
    <source>
        <dbReference type="SAM" id="Phobius"/>
    </source>
</evidence>
<feature type="transmembrane region" description="Helical" evidence="2">
    <location>
        <begin position="74"/>
        <end position="92"/>
    </location>
</feature>
<keyword evidence="2" id="KW-1133">Transmembrane helix</keyword>
<keyword evidence="4" id="KW-1185">Reference proteome</keyword>
<protein>
    <submittedName>
        <fullName evidence="3">Uncharacterized protein</fullName>
    </submittedName>
</protein>
<accession>A0ABN2NUJ3</accession>
<evidence type="ECO:0000256" key="1">
    <source>
        <dbReference type="SAM" id="MobiDB-lite"/>
    </source>
</evidence>
<feature type="region of interest" description="Disordered" evidence="1">
    <location>
        <begin position="1"/>
        <end position="36"/>
    </location>
</feature>
<organism evidence="3 4">
    <name type="scientific">Nocardioides lentus</name>
    <dbReference type="NCBI Taxonomy" id="338077"/>
    <lineage>
        <taxon>Bacteria</taxon>
        <taxon>Bacillati</taxon>
        <taxon>Actinomycetota</taxon>
        <taxon>Actinomycetes</taxon>
        <taxon>Propionibacteriales</taxon>
        <taxon>Nocardioidaceae</taxon>
        <taxon>Nocardioides</taxon>
    </lineage>
</organism>
<feature type="transmembrane region" description="Helical" evidence="2">
    <location>
        <begin position="104"/>
        <end position="122"/>
    </location>
</feature>
<sequence length="124" mass="13585">MRDTRDMAGSLQKPPPRKARHLIDFDAPPPPPDPEAERRLERVQQWVLSVLVVTTIVHLVVGLVIAAVTLAGELYAQVGLVLISGLFMGMAVATARAIHRRRALSAWLLISLVPVAVGLWLLSR</sequence>
<keyword evidence="2" id="KW-0812">Transmembrane</keyword>
<keyword evidence="2" id="KW-0472">Membrane</keyword>
<gene>
    <name evidence="3" type="ORF">GCM10009737_00140</name>
</gene>
<dbReference type="EMBL" id="BAAAMY010000001">
    <property type="protein sequence ID" value="GAA1903490.1"/>
    <property type="molecule type" value="Genomic_DNA"/>
</dbReference>
<name>A0ABN2NUJ3_9ACTN</name>